<dbReference type="AlphaFoldDB" id="A0A7Y9X6D7"/>
<proteinExistence type="predicted"/>
<evidence type="ECO:0000313" key="3">
    <source>
        <dbReference type="Proteomes" id="UP000523545"/>
    </source>
</evidence>
<feature type="region of interest" description="Disordered" evidence="1">
    <location>
        <begin position="1"/>
        <end position="20"/>
    </location>
</feature>
<comment type="caution">
    <text evidence="2">The sequence shown here is derived from an EMBL/GenBank/DDBJ whole genome shotgun (WGS) entry which is preliminary data.</text>
</comment>
<sequence>MVAPLLSTATGRDEASSLARERARYVPDVAVGDG</sequence>
<evidence type="ECO:0000256" key="1">
    <source>
        <dbReference type="SAM" id="MobiDB-lite"/>
    </source>
</evidence>
<evidence type="ECO:0000313" key="2">
    <source>
        <dbReference type="EMBL" id="NYH45879.1"/>
    </source>
</evidence>
<dbReference type="Proteomes" id="UP000523545">
    <property type="component" value="Unassembled WGS sequence"/>
</dbReference>
<feature type="compositionally biased region" description="Basic and acidic residues" evidence="1">
    <location>
        <begin position="11"/>
        <end position="20"/>
    </location>
</feature>
<dbReference type="EMBL" id="JACCHK010000001">
    <property type="protein sequence ID" value="NYH45879.1"/>
    <property type="molecule type" value="Genomic_DNA"/>
</dbReference>
<organism evidence="2 3">
    <name type="scientific">Micromonospora jinlongensis</name>
    <dbReference type="NCBI Taxonomy" id="1287877"/>
    <lineage>
        <taxon>Bacteria</taxon>
        <taxon>Bacillati</taxon>
        <taxon>Actinomycetota</taxon>
        <taxon>Actinomycetes</taxon>
        <taxon>Micromonosporales</taxon>
        <taxon>Micromonosporaceae</taxon>
        <taxon>Micromonospora</taxon>
    </lineage>
</organism>
<name>A0A7Y9X6D7_9ACTN</name>
<protein>
    <submittedName>
        <fullName evidence="2">Uncharacterized protein</fullName>
    </submittedName>
</protein>
<gene>
    <name evidence="2" type="ORF">HNR22_005606</name>
</gene>
<reference evidence="2 3" key="1">
    <citation type="submission" date="2020-07" db="EMBL/GenBank/DDBJ databases">
        <title>Sequencing the genomes of 1000 actinobacteria strains.</title>
        <authorList>
            <person name="Klenk H.-P."/>
        </authorList>
    </citation>
    <scope>NUCLEOTIDE SEQUENCE [LARGE SCALE GENOMIC DNA]</scope>
    <source>
        <strain evidence="2 3">DSM 45876</strain>
    </source>
</reference>
<accession>A0A7Y9X6D7</accession>
<keyword evidence="3" id="KW-1185">Reference proteome</keyword>